<dbReference type="InterPro" id="IPR053734">
    <property type="entry name" value="Phage_Head-Tail_Connect_sf"/>
</dbReference>
<evidence type="ECO:0008006" key="3">
    <source>
        <dbReference type="Google" id="ProtNLM"/>
    </source>
</evidence>
<protein>
    <recommendedName>
        <fullName evidence="3">Phage tail protein</fullName>
    </recommendedName>
</protein>
<dbReference type="STRING" id="435.A0U92_03595"/>
<keyword evidence="2" id="KW-1185">Reference proteome</keyword>
<accession>A0A1U9KDX3</accession>
<proteinExistence type="predicted"/>
<dbReference type="Gene3D" id="2.40.10.180">
    <property type="entry name" value="Phage tail proteins"/>
    <property type="match status" value="1"/>
</dbReference>
<dbReference type="InterPro" id="IPR008018">
    <property type="entry name" value="Phage_tail_attach_FII"/>
</dbReference>
<name>A0A1U9KDX3_ACEAC</name>
<organism evidence="1 2">
    <name type="scientific">Acetobacter aceti</name>
    <dbReference type="NCBI Taxonomy" id="435"/>
    <lineage>
        <taxon>Bacteria</taxon>
        <taxon>Pseudomonadati</taxon>
        <taxon>Pseudomonadota</taxon>
        <taxon>Alphaproteobacteria</taxon>
        <taxon>Acetobacterales</taxon>
        <taxon>Acetobacteraceae</taxon>
        <taxon>Acetobacter</taxon>
        <taxon>Acetobacter subgen. Acetobacter</taxon>
    </lineage>
</organism>
<dbReference type="GO" id="GO:0019068">
    <property type="term" value="P:virion assembly"/>
    <property type="evidence" value="ECO:0007669"/>
    <property type="project" value="InterPro"/>
</dbReference>
<dbReference type="Pfam" id="PF05354">
    <property type="entry name" value="Phage_attach"/>
    <property type="match status" value="1"/>
</dbReference>
<sequence>MSGSTGPFDWSGLVLGPCQDVFGESLTWIPSATGKPVTVRGIFDAGFRAFDIFAADDGAMPSHISQAVPVLGIRQVDFPGEPMQGDLLIIRNNRYRIKEVRPDSHGAISLTLNRADAENGTCSSRTS</sequence>
<evidence type="ECO:0000313" key="2">
    <source>
        <dbReference type="Proteomes" id="UP000188937"/>
    </source>
</evidence>
<dbReference type="OrthoDB" id="7573907at2"/>
<evidence type="ECO:0000313" key="1">
    <source>
        <dbReference type="EMBL" id="AQS84003.1"/>
    </source>
</evidence>
<dbReference type="Proteomes" id="UP000188937">
    <property type="component" value="Chromosome"/>
</dbReference>
<dbReference type="KEGG" id="aace:A0U92_03595"/>
<dbReference type="AlphaFoldDB" id="A0A1U9KDX3"/>
<gene>
    <name evidence="1" type="ORF">A0U92_03595</name>
</gene>
<dbReference type="EMBL" id="CP014692">
    <property type="protein sequence ID" value="AQS84003.1"/>
    <property type="molecule type" value="Genomic_DNA"/>
</dbReference>
<reference evidence="1 2" key="1">
    <citation type="submission" date="2016-03" db="EMBL/GenBank/DDBJ databases">
        <title>Acetic acid bacteria sequencing.</title>
        <authorList>
            <person name="Brandt J."/>
            <person name="Jakob F."/>
            <person name="Vogel R.F."/>
        </authorList>
    </citation>
    <scope>NUCLEOTIDE SEQUENCE [LARGE SCALE GENOMIC DNA]</scope>
    <source>
        <strain evidence="1 2">TMW2.1153</strain>
    </source>
</reference>
<dbReference type="RefSeq" id="WP_077812039.1">
    <property type="nucleotide sequence ID" value="NZ_CP014692.1"/>
</dbReference>